<evidence type="ECO:0000313" key="9">
    <source>
        <dbReference type="EMBL" id="GIQ83299.1"/>
    </source>
</evidence>
<dbReference type="PROSITE" id="PS50850">
    <property type="entry name" value="MFS"/>
    <property type="match status" value="1"/>
</dbReference>
<feature type="transmembrane region" description="Helical" evidence="7">
    <location>
        <begin position="179"/>
        <end position="196"/>
    </location>
</feature>
<evidence type="ECO:0000256" key="6">
    <source>
        <dbReference type="ARBA" id="ARBA00023136"/>
    </source>
</evidence>
<dbReference type="EMBL" id="BDIP01000993">
    <property type="protein sequence ID" value="GIQ83299.1"/>
    <property type="molecule type" value="Genomic_DNA"/>
</dbReference>
<comment type="caution">
    <text evidence="9">The sequence shown here is derived from an EMBL/GenBank/DDBJ whole genome shotgun (WGS) entry which is preliminary data.</text>
</comment>
<dbReference type="Gene3D" id="1.20.1250.20">
    <property type="entry name" value="MFS general substrate transporter like domains"/>
    <property type="match status" value="1"/>
</dbReference>
<evidence type="ECO:0000256" key="1">
    <source>
        <dbReference type="ARBA" id="ARBA00004651"/>
    </source>
</evidence>
<evidence type="ECO:0000256" key="7">
    <source>
        <dbReference type="SAM" id="Phobius"/>
    </source>
</evidence>
<evidence type="ECO:0000256" key="4">
    <source>
        <dbReference type="ARBA" id="ARBA00022692"/>
    </source>
</evidence>
<feature type="transmembrane region" description="Helical" evidence="7">
    <location>
        <begin position="339"/>
        <end position="358"/>
    </location>
</feature>
<dbReference type="PANTHER" id="PTHR43414">
    <property type="entry name" value="MULTIDRUG RESISTANCE PROTEIN MDTG"/>
    <property type="match status" value="1"/>
</dbReference>
<keyword evidence="10" id="KW-1185">Reference proteome</keyword>
<keyword evidence="6 7" id="KW-0472">Membrane</keyword>
<keyword evidence="2" id="KW-0813">Transport</keyword>
<feature type="transmembrane region" description="Helical" evidence="7">
    <location>
        <begin position="216"/>
        <end position="238"/>
    </location>
</feature>
<dbReference type="InterPro" id="IPR020846">
    <property type="entry name" value="MFS_dom"/>
</dbReference>
<accession>A0A9K3CX85</accession>
<feature type="transmembrane region" description="Helical" evidence="7">
    <location>
        <begin position="312"/>
        <end position="333"/>
    </location>
</feature>
<feature type="domain" description="Major facilitator superfamily (MFS) profile" evidence="8">
    <location>
        <begin position="1"/>
        <end position="367"/>
    </location>
</feature>
<name>A0A9K3CX85_9EUKA</name>
<feature type="transmembrane region" description="Helical" evidence="7">
    <location>
        <begin position="29"/>
        <end position="47"/>
    </location>
</feature>
<keyword evidence="3" id="KW-1003">Cell membrane</keyword>
<dbReference type="InterPro" id="IPR036259">
    <property type="entry name" value="MFS_trans_sf"/>
</dbReference>
<sequence>NALAIFNIVQLFSSPIWHRISDKIGRKPSMVIISLNYAGCFVGFALSTSYGGILFFRALSGVGAIYAPLGNTICADITPMRQRAKALAYLNGACWVGCFAGIILNMILGKMGWEWKQLMFLGAFFSFMGAMVSLFFLRESAPIRIARTEADSLSLDVNSAPKESGFVSTIKVIRKNKNLMIMFIGYTFTLGSHSFFQGMAGGIVNNHCGLDSDDAGYLYSWTVLLFNAAGVLGSVIVGPLSKKFGEKMVIHIGQACSVFAIGYCATDPDGVFNYYIYTFCCVLNGIQDGLAHPSFLHFCSEWSSPEDRGMMLGLFQIGNSLGRSVFMLVQGYIFDWDNHVSWVIALIYPVIGIICTIVPQVPLERHQIEAEIRKRAAEQEDSNLDRVVSQVPV</sequence>
<dbReference type="OrthoDB" id="3936150at2759"/>
<feature type="transmembrane region" description="Helical" evidence="7">
    <location>
        <begin position="119"/>
        <end position="137"/>
    </location>
</feature>
<evidence type="ECO:0000313" key="10">
    <source>
        <dbReference type="Proteomes" id="UP000265618"/>
    </source>
</evidence>
<dbReference type="AlphaFoldDB" id="A0A9K3CX85"/>
<dbReference type="SUPFAM" id="SSF103473">
    <property type="entry name" value="MFS general substrate transporter"/>
    <property type="match status" value="1"/>
</dbReference>
<evidence type="ECO:0000256" key="3">
    <source>
        <dbReference type="ARBA" id="ARBA00022475"/>
    </source>
</evidence>
<feature type="transmembrane region" description="Helical" evidence="7">
    <location>
        <begin position="86"/>
        <end position="107"/>
    </location>
</feature>
<evidence type="ECO:0000259" key="8">
    <source>
        <dbReference type="PROSITE" id="PS50850"/>
    </source>
</evidence>
<keyword evidence="4 7" id="KW-0812">Transmembrane</keyword>
<dbReference type="GO" id="GO:0005886">
    <property type="term" value="C:plasma membrane"/>
    <property type="evidence" value="ECO:0007669"/>
    <property type="project" value="UniProtKB-SubCell"/>
</dbReference>
<reference evidence="9 10" key="1">
    <citation type="journal article" date="2018" name="PLoS ONE">
        <title>The draft genome of Kipferlia bialata reveals reductive genome evolution in fornicate parasites.</title>
        <authorList>
            <person name="Tanifuji G."/>
            <person name="Takabayashi S."/>
            <person name="Kume K."/>
            <person name="Takagi M."/>
            <person name="Nakayama T."/>
            <person name="Kamikawa R."/>
            <person name="Inagaki Y."/>
            <person name="Hashimoto T."/>
        </authorList>
    </citation>
    <scope>NUCLEOTIDE SEQUENCE [LARGE SCALE GENOMIC DNA]</scope>
    <source>
        <strain evidence="9">NY0173</strain>
    </source>
</reference>
<proteinExistence type="predicted"/>
<dbReference type="GO" id="GO:0022857">
    <property type="term" value="F:transmembrane transporter activity"/>
    <property type="evidence" value="ECO:0007669"/>
    <property type="project" value="InterPro"/>
</dbReference>
<feature type="non-terminal residue" evidence="9">
    <location>
        <position position="393"/>
    </location>
</feature>
<protein>
    <submittedName>
        <fullName evidence="9">Major facilitator superfamily protein</fullName>
    </submittedName>
</protein>
<dbReference type="Pfam" id="PF07690">
    <property type="entry name" value="MFS_1"/>
    <property type="match status" value="1"/>
</dbReference>
<evidence type="ECO:0000256" key="2">
    <source>
        <dbReference type="ARBA" id="ARBA00022448"/>
    </source>
</evidence>
<evidence type="ECO:0000256" key="5">
    <source>
        <dbReference type="ARBA" id="ARBA00022989"/>
    </source>
</evidence>
<dbReference type="InterPro" id="IPR011701">
    <property type="entry name" value="MFS"/>
</dbReference>
<dbReference type="PANTHER" id="PTHR43414:SF6">
    <property type="entry name" value="MULTIDRUG RESISTANCE PROTEIN MDTG"/>
    <property type="match status" value="1"/>
</dbReference>
<keyword evidence="5 7" id="KW-1133">Transmembrane helix</keyword>
<dbReference type="Proteomes" id="UP000265618">
    <property type="component" value="Unassembled WGS sequence"/>
</dbReference>
<organism evidence="9 10">
    <name type="scientific">Kipferlia bialata</name>
    <dbReference type="NCBI Taxonomy" id="797122"/>
    <lineage>
        <taxon>Eukaryota</taxon>
        <taxon>Metamonada</taxon>
        <taxon>Carpediemonas-like organisms</taxon>
        <taxon>Kipferlia</taxon>
    </lineage>
</organism>
<feature type="transmembrane region" description="Helical" evidence="7">
    <location>
        <begin position="53"/>
        <end position="74"/>
    </location>
</feature>
<comment type="subcellular location">
    <subcellularLocation>
        <location evidence="1">Cell membrane</location>
        <topology evidence="1">Multi-pass membrane protein</topology>
    </subcellularLocation>
</comment>
<gene>
    <name evidence="9" type="ORF">KIPB_004601</name>
</gene>